<dbReference type="SUPFAM" id="SSF51735">
    <property type="entry name" value="NAD(P)-binding Rossmann-fold domains"/>
    <property type="match status" value="1"/>
</dbReference>
<dbReference type="PRINTS" id="PR00080">
    <property type="entry name" value="SDRFAMILY"/>
</dbReference>
<dbReference type="InterPro" id="IPR051468">
    <property type="entry name" value="Fungal_SecMetab_SDRs"/>
</dbReference>
<dbReference type="AlphaFoldDB" id="A0A1N7E4U6"/>
<gene>
    <name evidence="5" type="ORF">SAMN05421858_4021</name>
</gene>
<dbReference type="OrthoDB" id="312184at2157"/>
<name>A0A1N7E4U6_9EURY</name>
<dbReference type="SMART" id="SM00822">
    <property type="entry name" value="PKS_KR"/>
    <property type="match status" value="1"/>
</dbReference>
<dbReference type="InterPro" id="IPR036291">
    <property type="entry name" value="NAD(P)-bd_dom_sf"/>
</dbReference>
<sequence>MDVDHHESLSGQVALVTGANRGIGAEITKQLIELDATVYAAARTPEDVETSRSRTVRLDVTDEATIRTAIETISEERGRLDILINNAGVYGETGKLGTLPTDDIDTTLRTNLHGPMILTRHALTLLAEQSGARIVNVSSGSGQFSGGGIDAGHLPYGVSKAGLNAFTNSLASQYPGLLVNAVCPGWVRTEMGGSGAPRSVEKGAETPVWLARFRSGNPSGRLWRDKRLIEW</sequence>
<dbReference type="Pfam" id="PF00106">
    <property type="entry name" value="adh_short"/>
    <property type="match status" value="1"/>
</dbReference>
<accession>A0A1N7E4U6</accession>
<protein>
    <recommendedName>
        <fullName evidence="4">Ketoreductase domain-containing protein</fullName>
    </recommendedName>
</protein>
<dbReference type="InterPro" id="IPR057326">
    <property type="entry name" value="KR_dom"/>
</dbReference>
<evidence type="ECO:0000313" key="5">
    <source>
        <dbReference type="EMBL" id="SIR83119.1"/>
    </source>
</evidence>
<dbReference type="PANTHER" id="PTHR43544">
    <property type="entry name" value="SHORT-CHAIN DEHYDROGENASE/REDUCTASE"/>
    <property type="match status" value="1"/>
</dbReference>
<dbReference type="Gene3D" id="3.40.50.720">
    <property type="entry name" value="NAD(P)-binding Rossmann-like Domain"/>
    <property type="match status" value="1"/>
</dbReference>
<dbReference type="GO" id="GO:0016491">
    <property type="term" value="F:oxidoreductase activity"/>
    <property type="evidence" value="ECO:0007669"/>
    <property type="project" value="UniProtKB-KW"/>
</dbReference>
<evidence type="ECO:0000259" key="4">
    <source>
        <dbReference type="SMART" id="SM00822"/>
    </source>
</evidence>
<evidence type="ECO:0000313" key="6">
    <source>
        <dbReference type="Proteomes" id="UP000186914"/>
    </source>
</evidence>
<dbReference type="PRINTS" id="PR00081">
    <property type="entry name" value="GDHRDH"/>
</dbReference>
<reference evidence="6" key="1">
    <citation type="submission" date="2017-01" db="EMBL/GenBank/DDBJ databases">
        <authorList>
            <person name="Varghese N."/>
            <person name="Submissions S."/>
        </authorList>
    </citation>
    <scope>NUCLEOTIDE SEQUENCE [LARGE SCALE GENOMIC DNA]</scope>
    <source>
        <strain evidence="6">CGMCC 1.7737</strain>
    </source>
</reference>
<comment type="similarity">
    <text evidence="3">Belongs to the short-chain dehydrogenases/reductases (SDR) family.</text>
</comment>
<dbReference type="GO" id="GO:0005737">
    <property type="term" value="C:cytoplasm"/>
    <property type="evidence" value="ECO:0007669"/>
    <property type="project" value="TreeGrafter"/>
</dbReference>
<dbReference type="InterPro" id="IPR002347">
    <property type="entry name" value="SDR_fam"/>
</dbReference>
<dbReference type="EMBL" id="FTNO01000005">
    <property type="protein sequence ID" value="SIR83119.1"/>
    <property type="molecule type" value="Genomic_DNA"/>
</dbReference>
<dbReference type="Proteomes" id="UP000186914">
    <property type="component" value="Unassembled WGS sequence"/>
</dbReference>
<keyword evidence="2" id="KW-0560">Oxidoreductase</keyword>
<organism evidence="5 6">
    <name type="scientific">Haladaptatus litoreus</name>
    <dbReference type="NCBI Taxonomy" id="553468"/>
    <lineage>
        <taxon>Archaea</taxon>
        <taxon>Methanobacteriati</taxon>
        <taxon>Methanobacteriota</taxon>
        <taxon>Stenosarchaea group</taxon>
        <taxon>Halobacteria</taxon>
        <taxon>Halobacteriales</taxon>
        <taxon>Haladaptataceae</taxon>
        <taxon>Haladaptatus</taxon>
    </lineage>
</organism>
<evidence type="ECO:0000256" key="2">
    <source>
        <dbReference type="ARBA" id="ARBA00023002"/>
    </source>
</evidence>
<keyword evidence="1" id="KW-0521">NADP</keyword>
<keyword evidence="6" id="KW-1185">Reference proteome</keyword>
<evidence type="ECO:0000256" key="1">
    <source>
        <dbReference type="ARBA" id="ARBA00022857"/>
    </source>
</evidence>
<evidence type="ECO:0000256" key="3">
    <source>
        <dbReference type="RuleBase" id="RU000363"/>
    </source>
</evidence>
<feature type="domain" description="Ketoreductase" evidence="4">
    <location>
        <begin position="12"/>
        <end position="189"/>
    </location>
</feature>
<dbReference type="RefSeq" id="WP_076431935.1">
    <property type="nucleotide sequence ID" value="NZ_FTNO01000005.1"/>
</dbReference>
<proteinExistence type="inferred from homology"/>
<dbReference type="PANTHER" id="PTHR43544:SF7">
    <property type="entry name" value="NADB-LER2"/>
    <property type="match status" value="1"/>
</dbReference>